<dbReference type="AlphaFoldDB" id="A0A2K8MGN7"/>
<dbReference type="InterPro" id="IPR036737">
    <property type="entry name" value="OmpA-like_sf"/>
</dbReference>
<dbReference type="SUPFAM" id="SSF103088">
    <property type="entry name" value="OmpA-like"/>
    <property type="match status" value="1"/>
</dbReference>
<dbReference type="InterPro" id="IPR036365">
    <property type="entry name" value="PGBD-like_sf"/>
</dbReference>
<protein>
    <recommendedName>
        <fullName evidence="3">OmpA-like domain-containing protein</fullName>
    </recommendedName>
</protein>
<proteinExistence type="predicted"/>
<evidence type="ECO:0000256" key="2">
    <source>
        <dbReference type="SAM" id="MobiDB-lite"/>
    </source>
</evidence>
<accession>A0A2K8MGN7</accession>
<dbReference type="InterPro" id="IPR002477">
    <property type="entry name" value="Peptidoglycan-bd-like"/>
</dbReference>
<name>A0A2K8MGN7_9SPHN</name>
<dbReference type="EMBL" id="CP024923">
    <property type="protein sequence ID" value="ATY30899.1"/>
    <property type="molecule type" value="Genomic_DNA"/>
</dbReference>
<dbReference type="Pfam" id="PF01471">
    <property type="entry name" value="PG_binding_1"/>
    <property type="match status" value="1"/>
</dbReference>
<evidence type="ECO:0000259" key="3">
    <source>
        <dbReference type="PROSITE" id="PS51123"/>
    </source>
</evidence>
<feature type="region of interest" description="Disordered" evidence="2">
    <location>
        <begin position="97"/>
        <end position="122"/>
    </location>
</feature>
<evidence type="ECO:0000313" key="4">
    <source>
        <dbReference type="EMBL" id="ATY30899.1"/>
    </source>
</evidence>
<keyword evidence="5" id="KW-1185">Reference proteome</keyword>
<sequence length="758" mass="82037">MAVNPQTPSTQIVGFPGTRLVAPLLAGDIILRGKHRRRAKMVTRPGTHRANTVKRRGGRPREGGFYAEVIGEDGYERIAGPDGLLLDDVLIVRSRSESDFGESDPPIVPRPTVRQGSRGPAVTEAQTRLNTVHATRVTGGERGLDRCPLTVDGVFGANTRAATVAFQRTAFPNQPGEWDGVIGPRTWTALIAASGSGGRQTPLPTRCPGLPLEQQIDNFDFGSADILPRHQPQIIGIARCIMESQSSATPVRHLRLIGHTDSVGSPADNVALGLRRAEAVRREVLSAIARMTGRPAPATLVIDVDSRGETEPQASDAQSRRVQVFSDFVFPAVVPPRPRPRPAAAATIEFVLDDDGDHRVDGSAPVATALMFGLWDNAYGPGRAVRNDPAEANNFVGSDRRRFYLRVTDRGATGSTVTARWRTLTAGGADDDAPASQNVTLTETAAGSKIFVSRALMLVSDDTDANQPTDSGLTAGPDTGVRNRGQSNHRLRRAALDGSVRADYTAAAGGAVSVTLPVFRRNPESRRRVTLRVVHLGLTMTPARRTLIDQQFLHANRRWAQTGLRIDKGPTSDLALPAGATNANGDYTGDLDTPAERLVLDLLVPNTPDDTITVCFCTIPRDASGDPTFNAYAGINQTQGAVRLLGNRFFIFQHVDLNADFETLAHELHHVLFNREDSPQDLRFFTFNTFAPGGALPNVSTYRRIQTLFTADPDNDPNNENTFNWMRRRRTGRLPMVRDPVAINPASATTGNTSVGTF</sequence>
<dbReference type="PROSITE" id="PS51123">
    <property type="entry name" value="OMPA_2"/>
    <property type="match status" value="1"/>
</dbReference>
<organism evidence="4 5">
    <name type="scientific">Sphingomonas psychrotolerans</name>
    <dbReference type="NCBI Taxonomy" id="1327635"/>
    <lineage>
        <taxon>Bacteria</taxon>
        <taxon>Pseudomonadati</taxon>
        <taxon>Pseudomonadota</taxon>
        <taxon>Alphaproteobacteria</taxon>
        <taxon>Sphingomonadales</taxon>
        <taxon>Sphingomonadaceae</taxon>
        <taxon>Sphingomonas</taxon>
    </lineage>
</organism>
<dbReference type="GO" id="GO:0016020">
    <property type="term" value="C:membrane"/>
    <property type="evidence" value="ECO:0007669"/>
    <property type="project" value="UniProtKB-UniRule"/>
</dbReference>
<dbReference type="InterPro" id="IPR036366">
    <property type="entry name" value="PGBDSf"/>
</dbReference>
<dbReference type="CDD" id="cd07185">
    <property type="entry name" value="OmpA_C-like"/>
    <property type="match status" value="1"/>
</dbReference>
<feature type="domain" description="OmpA-like" evidence="3">
    <location>
        <begin position="206"/>
        <end position="338"/>
    </location>
</feature>
<keyword evidence="1" id="KW-0472">Membrane</keyword>
<dbReference type="SUPFAM" id="SSF47090">
    <property type="entry name" value="PGBD-like"/>
    <property type="match status" value="1"/>
</dbReference>
<dbReference type="InterPro" id="IPR006665">
    <property type="entry name" value="OmpA-like"/>
</dbReference>
<reference evidence="4 5" key="1">
    <citation type="submission" date="2017-11" db="EMBL/GenBank/DDBJ databases">
        <title>Complete genome sequence of Sphingomonas sp. Strain Cra20, a psychrotolerant potential plant growth promoting rhizobacteria.</title>
        <authorList>
            <person name="Luo Y."/>
        </authorList>
    </citation>
    <scope>NUCLEOTIDE SEQUENCE [LARGE SCALE GENOMIC DNA]</scope>
    <source>
        <strain evidence="4 5">Cra20</strain>
    </source>
</reference>
<dbReference type="Gene3D" id="1.10.101.10">
    <property type="entry name" value="PGBD-like superfamily/PGBD"/>
    <property type="match status" value="1"/>
</dbReference>
<dbReference type="KEGG" id="sphc:CVN68_01950"/>
<evidence type="ECO:0000313" key="5">
    <source>
        <dbReference type="Proteomes" id="UP000229081"/>
    </source>
</evidence>
<dbReference type="Gene3D" id="3.30.1330.60">
    <property type="entry name" value="OmpA-like domain"/>
    <property type="match status" value="1"/>
</dbReference>
<dbReference type="Proteomes" id="UP000229081">
    <property type="component" value="Chromosome"/>
</dbReference>
<evidence type="ECO:0000256" key="1">
    <source>
        <dbReference type="PROSITE-ProRule" id="PRU00473"/>
    </source>
</evidence>
<dbReference type="Pfam" id="PF00691">
    <property type="entry name" value="OmpA"/>
    <property type="match status" value="1"/>
</dbReference>
<feature type="region of interest" description="Disordered" evidence="2">
    <location>
        <begin position="462"/>
        <end position="485"/>
    </location>
</feature>
<gene>
    <name evidence="4" type="ORF">CVN68_01950</name>
</gene>